<accession>A0A2S2FHS8</accession>
<dbReference type="NCBIfam" id="TIGR03585">
    <property type="entry name" value="PseH"/>
    <property type="match status" value="1"/>
</dbReference>
<evidence type="ECO:0000313" key="2">
    <source>
        <dbReference type="EMBL" id="AWL30335.1"/>
    </source>
</evidence>
<dbReference type="PANTHER" id="PTHR43415">
    <property type="entry name" value="SPERMIDINE N(1)-ACETYLTRANSFERASE"/>
    <property type="match status" value="1"/>
</dbReference>
<dbReference type="InterPro" id="IPR000182">
    <property type="entry name" value="GNAT_dom"/>
</dbReference>
<evidence type="ECO:0000259" key="1">
    <source>
        <dbReference type="PROSITE" id="PS51186"/>
    </source>
</evidence>
<keyword evidence="2" id="KW-0012">Acyltransferase</keyword>
<dbReference type="EMBL" id="CP029397">
    <property type="protein sequence ID" value="AWL30335.1"/>
    <property type="molecule type" value="Genomic_DNA"/>
</dbReference>
<keyword evidence="2" id="KW-0808">Transferase</keyword>
<dbReference type="PROSITE" id="PS51186">
    <property type="entry name" value="GNAT"/>
    <property type="match status" value="1"/>
</dbReference>
<evidence type="ECO:0000313" key="3">
    <source>
        <dbReference type="Proteomes" id="UP000245977"/>
    </source>
</evidence>
<dbReference type="Gene3D" id="3.40.630.30">
    <property type="match status" value="1"/>
</dbReference>
<dbReference type="RefSeq" id="WP_065994517.1">
    <property type="nucleotide sequence ID" value="NZ_CP029397.2"/>
</dbReference>
<gene>
    <name evidence="2" type="primary">pseH</name>
    <name evidence="2" type="ORF">DJ533_18120</name>
</gene>
<name>A0A2S2FHS8_9GAMM</name>
<dbReference type="InterPro" id="IPR016181">
    <property type="entry name" value="Acyl_CoA_acyltransferase"/>
</dbReference>
<dbReference type="SUPFAM" id="SSF55729">
    <property type="entry name" value="Acyl-CoA N-acyltransferases (Nat)"/>
    <property type="match status" value="1"/>
</dbReference>
<protein>
    <submittedName>
        <fullName evidence="2">UDP-4-amino-4, 6-dideoxy-N-acetyl-beta-L-altrosamine N-acetyltransferase</fullName>
        <ecNumber evidence="2">2.3.1.202</ecNumber>
    </submittedName>
</protein>
<dbReference type="STRING" id="1871111.GCA_001704615_00610"/>
<dbReference type="KEGG" id="adv:DJ533_18120"/>
<sequence>MNDIILKPLSASDLELVRNWRNSSDVSKYMYTDTYITEENQKKWFNKAKDDPTSKYWIIEYQEKPLGLASISEINRNLSSCFWAFYLGDTSVRGAGIGSKVEFNIIEYVFNELNLNKLRCEVFSFNEKVIAMHEKFGFVKEAFFREHCIKNGEKIDVVGLGLIKSDWKKCKQQLKEKIYG</sequence>
<dbReference type="PANTHER" id="PTHR43415:SF3">
    <property type="entry name" value="GNAT-FAMILY ACETYLTRANSFERASE"/>
    <property type="match status" value="1"/>
</dbReference>
<organism evidence="2 3">
    <name type="scientific">Acinetobacter defluvii</name>
    <dbReference type="NCBI Taxonomy" id="1871111"/>
    <lineage>
        <taxon>Bacteria</taxon>
        <taxon>Pseudomonadati</taxon>
        <taxon>Pseudomonadota</taxon>
        <taxon>Gammaproteobacteria</taxon>
        <taxon>Moraxellales</taxon>
        <taxon>Moraxellaceae</taxon>
        <taxon>Acinetobacter</taxon>
    </lineage>
</organism>
<dbReference type="AlphaFoldDB" id="A0A2S2FHS8"/>
<dbReference type="Pfam" id="PF13302">
    <property type="entry name" value="Acetyltransf_3"/>
    <property type="match status" value="1"/>
</dbReference>
<reference evidence="2" key="1">
    <citation type="submission" date="2019-08" db="EMBL/GenBank/DDBJ databases">
        <title>The complete genome of Acinetobacter defluvii strain WCHAD010030.</title>
        <authorList>
            <person name="Hu Y."/>
            <person name="Qin J."/>
            <person name="Feng Y."/>
            <person name="Zong Z."/>
        </authorList>
    </citation>
    <scope>NUCLEOTIDE SEQUENCE</scope>
    <source>
        <strain evidence="2">WCHA30</strain>
    </source>
</reference>
<feature type="domain" description="N-acetyltransferase" evidence="1">
    <location>
        <begin position="4"/>
        <end position="156"/>
    </location>
</feature>
<proteinExistence type="predicted"/>
<keyword evidence="3" id="KW-1185">Reference proteome</keyword>
<dbReference type="InterPro" id="IPR020036">
    <property type="entry name" value="PseH"/>
</dbReference>
<dbReference type="EC" id="2.3.1.202" evidence="2"/>
<dbReference type="Proteomes" id="UP000245977">
    <property type="component" value="Chromosome"/>
</dbReference>
<dbReference type="OrthoDB" id="5358891at2"/>
<dbReference type="GO" id="GO:0016747">
    <property type="term" value="F:acyltransferase activity, transferring groups other than amino-acyl groups"/>
    <property type="evidence" value="ECO:0007669"/>
    <property type="project" value="InterPro"/>
</dbReference>